<dbReference type="CDD" id="cd07079">
    <property type="entry name" value="ALDH_F18-19_ProA-GPR"/>
    <property type="match status" value="1"/>
</dbReference>
<evidence type="ECO:0000313" key="10">
    <source>
        <dbReference type="Proteomes" id="UP001597511"/>
    </source>
</evidence>
<dbReference type="GO" id="GO:0004350">
    <property type="term" value="F:glutamate-5-semialdehyde dehydrogenase activity"/>
    <property type="evidence" value="ECO:0007669"/>
    <property type="project" value="UniProtKB-EC"/>
</dbReference>
<sequence length="413" mass="44666">MLSITKTIIKTRQASIALQAATDKQIKKTLNDLAAALLQHSVAILRANAKDVAKQDAANPRTDRLLLTPARIKAISDSIKKVSRLPMPGGKSLDRRVLKNGLKLQRITTPLGVVAAIYESRPNVTYDIAALCLRSGNACLLKGSSEADNSNKAAIKIIKQVLTDNGLPADAVNLLPSARETVNHLFTATKYIDVIIPRGSNGLIEYVRKNSLVPVIETGAGVCHVYVHEAADLEMAANIVVNAKTSRPSVCNAMDTVIVDRSVAAEFLDILAPGLKEKGVIAYADKTAYAVLKNKLTVYKATAKHYATEFLSLHCAVKTVSGIEEALKHIQTYSTRHSEAIVTSDKKLAQQFLRTVDAAAVYHNASTRFTDGEEFGLGAEVGISTQKLHARGPFALEKLVTEKWIVEGRGQVR</sequence>
<dbReference type="Gene3D" id="3.40.309.10">
    <property type="entry name" value="Aldehyde Dehydrogenase, Chain A, domain 2"/>
    <property type="match status" value="1"/>
</dbReference>
<dbReference type="InterPro" id="IPR016162">
    <property type="entry name" value="Ald_DH_N"/>
</dbReference>
<organism evidence="9 10">
    <name type="scientific">Terrimonas rubra</name>
    <dbReference type="NCBI Taxonomy" id="1035890"/>
    <lineage>
        <taxon>Bacteria</taxon>
        <taxon>Pseudomonadati</taxon>
        <taxon>Bacteroidota</taxon>
        <taxon>Chitinophagia</taxon>
        <taxon>Chitinophagales</taxon>
        <taxon>Chitinophagaceae</taxon>
        <taxon>Terrimonas</taxon>
    </lineage>
</organism>
<evidence type="ECO:0000256" key="7">
    <source>
        <dbReference type="HAMAP-Rule" id="MF_00412"/>
    </source>
</evidence>
<keyword evidence="4 7" id="KW-0521">NADP</keyword>
<gene>
    <name evidence="7" type="primary">proA</name>
    <name evidence="9" type="ORF">ACFS6H_09950</name>
</gene>
<dbReference type="InterPro" id="IPR016163">
    <property type="entry name" value="Ald_DH_C"/>
</dbReference>
<dbReference type="InterPro" id="IPR020593">
    <property type="entry name" value="G-glutamylP_reductase_CS"/>
</dbReference>
<dbReference type="Proteomes" id="UP001597511">
    <property type="component" value="Unassembled WGS sequence"/>
</dbReference>
<evidence type="ECO:0000256" key="6">
    <source>
        <dbReference type="ARBA" id="ARBA00049024"/>
    </source>
</evidence>
<accession>A0ABW6A6Z7</accession>
<dbReference type="InterPro" id="IPR012134">
    <property type="entry name" value="Glu-5-SA_DH"/>
</dbReference>
<keyword evidence="3 7" id="KW-0641">Proline biosynthesis</keyword>
<keyword evidence="10" id="KW-1185">Reference proteome</keyword>
<comment type="pathway">
    <text evidence="1 7">Amino-acid biosynthesis; L-proline biosynthesis; L-glutamate 5-semialdehyde from L-glutamate: step 2/2.</text>
</comment>
<evidence type="ECO:0000259" key="8">
    <source>
        <dbReference type="Pfam" id="PF00171"/>
    </source>
</evidence>
<dbReference type="InterPro" id="IPR016161">
    <property type="entry name" value="Ald_DH/histidinol_DH"/>
</dbReference>
<evidence type="ECO:0000256" key="4">
    <source>
        <dbReference type="ARBA" id="ARBA00022857"/>
    </source>
</evidence>
<protein>
    <recommendedName>
        <fullName evidence="7">Gamma-glutamyl phosphate reductase</fullName>
        <shortName evidence="7">GPR</shortName>
        <ecNumber evidence="7">1.2.1.41</ecNumber>
    </recommendedName>
    <alternativeName>
        <fullName evidence="7">Glutamate-5-semialdehyde dehydrogenase</fullName>
    </alternativeName>
    <alternativeName>
        <fullName evidence="7">Glutamyl-gamma-semialdehyde dehydrogenase</fullName>
        <shortName evidence="7">GSA dehydrogenase</shortName>
    </alternativeName>
</protein>
<dbReference type="InterPro" id="IPR015590">
    <property type="entry name" value="Aldehyde_DH_dom"/>
</dbReference>
<keyword evidence="7" id="KW-0963">Cytoplasm</keyword>
<evidence type="ECO:0000313" key="9">
    <source>
        <dbReference type="EMBL" id="MFD2920031.1"/>
    </source>
</evidence>
<evidence type="ECO:0000256" key="2">
    <source>
        <dbReference type="ARBA" id="ARBA00022605"/>
    </source>
</evidence>
<comment type="function">
    <text evidence="7">Catalyzes the NADPH-dependent reduction of L-glutamate 5-phosphate into L-glutamate 5-semialdehyde and phosphate. The product spontaneously undergoes cyclization to form 1-pyrroline-5-carboxylate.</text>
</comment>
<comment type="similarity">
    <text evidence="7">Belongs to the gamma-glutamyl phosphate reductase family.</text>
</comment>
<comment type="catalytic activity">
    <reaction evidence="6 7">
        <text>L-glutamate 5-semialdehyde + phosphate + NADP(+) = L-glutamyl 5-phosphate + NADPH + H(+)</text>
        <dbReference type="Rhea" id="RHEA:19541"/>
        <dbReference type="ChEBI" id="CHEBI:15378"/>
        <dbReference type="ChEBI" id="CHEBI:43474"/>
        <dbReference type="ChEBI" id="CHEBI:57783"/>
        <dbReference type="ChEBI" id="CHEBI:58066"/>
        <dbReference type="ChEBI" id="CHEBI:58274"/>
        <dbReference type="ChEBI" id="CHEBI:58349"/>
        <dbReference type="EC" id="1.2.1.41"/>
    </reaction>
</comment>
<keyword evidence="5 7" id="KW-0560">Oxidoreductase</keyword>
<dbReference type="EC" id="1.2.1.41" evidence="7"/>
<comment type="subcellular location">
    <subcellularLocation>
        <location evidence="7">Cytoplasm</location>
    </subcellularLocation>
</comment>
<dbReference type="NCBIfam" id="TIGR00407">
    <property type="entry name" value="proA"/>
    <property type="match status" value="1"/>
</dbReference>
<dbReference type="PROSITE" id="PS01223">
    <property type="entry name" value="PROA"/>
    <property type="match status" value="1"/>
</dbReference>
<dbReference type="NCBIfam" id="NF001221">
    <property type="entry name" value="PRK00197.1"/>
    <property type="match status" value="1"/>
</dbReference>
<dbReference type="Pfam" id="PF00171">
    <property type="entry name" value="Aldedh"/>
    <property type="match status" value="1"/>
</dbReference>
<dbReference type="InterPro" id="IPR000965">
    <property type="entry name" value="GPR_dom"/>
</dbReference>
<evidence type="ECO:0000256" key="5">
    <source>
        <dbReference type="ARBA" id="ARBA00023002"/>
    </source>
</evidence>
<evidence type="ECO:0000256" key="3">
    <source>
        <dbReference type="ARBA" id="ARBA00022650"/>
    </source>
</evidence>
<dbReference type="HAMAP" id="MF_00412">
    <property type="entry name" value="ProA"/>
    <property type="match status" value="1"/>
</dbReference>
<proteinExistence type="inferred from homology"/>
<keyword evidence="2 7" id="KW-0028">Amino-acid biosynthesis</keyword>
<name>A0ABW6A6Z7_9BACT</name>
<comment type="caution">
    <text evidence="9">The sequence shown here is derived from an EMBL/GenBank/DDBJ whole genome shotgun (WGS) entry which is preliminary data.</text>
</comment>
<evidence type="ECO:0000256" key="1">
    <source>
        <dbReference type="ARBA" id="ARBA00004985"/>
    </source>
</evidence>
<dbReference type="PANTHER" id="PTHR11063">
    <property type="entry name" value="GLUTAMATE SEMIALDEHYDE DEHYDROGENASE"/>
    <property type="match status" value="1"/>
</dbReference>
<dbReference type="SUPFAM" id="SSF53720">
    <property type="entry name" value="ALDH-like"/>
    <property type="match status" value="1"/>
</dbReference>
<dbReference type="RefSeq" id="WP_386097856.1">
    <property type="nucleotide sequence ID" value="NZ_JBHUOZ010000003.1"/>
</dbReference>
<dbReference type="Gene3D" id="3.40.605.10">
    <property type="entry name" value="Aldehyde Dehydrogenase, Chain A, domain 1"/>
    <property type="match status" value="1"/>
</dbReference>
<dbReference type="PANTHER" id="PTHR11063:SF8">
    <property type="entry name" value="DELTA-1-PYRROLINE-5-CARBOXYLATE SYNTHASE"/>
    <property type="match status" value="1"/>
</dbReference>
<dbReference type="EMBL" id="JBHUOZ010000003">
    <property type="protein sequence ID" value="MFD2920031.1"/>
    <property type="molecule type" value="Genomic_DNA"/>
</dbReference>
<feature type="domain" description="Aldehyde dehydrogenase" evidence="8">
    <location>
        <begin position="26"/>
        <end position="275"/>
    </location>
</feature>
<reference evidence="10" key="1">
    <citation type="journal article" date="2019" name="Int. J. Syst. Evol. Microbiol.">
        <title>The Global Catalogue of Microorganisms (GCM) 10K type strain sequencing project: providing services to taxonomists for standard genome sequencing and annotation.</title>
        <authorList>
            <consortium name="The Broad Institute Genomics Platform"/>
            <consortium name="The Broad Institute Genome Sequencing Center for Infectious Disease"/>
            <person name="Wu L."/>
            <person name="Ma J."/>
        </authorList>
    </citation>
    <scope>NUCLEOTIDE SEQUENCE [LARGE SCALE GENOMIC DNA]</scope>
    <source>
        <strain evidence="10">KCTC 23299</strain>
    </source>
</reference>
<dbReference type="PIRSF" id="PIRSF000151">
    <property type="entry name" value="GPR"/>
    <property type="match status" value="1"/>
</dbReference>